<evidence type="ECO:0000256" key="4">
    <source>
        <dbReference type="ARBA" id="ARBA00022737"/>
    </source>
</evidence>
<dbReference type="InterPro" id="IPR011049">
    <property type="entry name" value="Serralysin-like_metalloprot_C"/>
</dbReference>
<dbReference type="InterPro" id="IPR001343">
    <property type="entry name" value="Hemolysn_Ca-bd"/>
</dbReference>
<dbReference type="Pfam" id="PF08548">
    <property type="entry name" value="Peptidase_M10_C"/>
    <property type="match status" value="1"/>
</dbReference>
<dbReference type="SUPFAM" id="SSF51120">
    <property type="entry name" value="beta-Roll"/>
    <property type="match status" value="1"/>
</dbReference>
<organism evidence="6 7">
    <name type="scientific">Microvirga guangxiensis</name>
    <dbReference type="NCBI Taxonomy" id="549386"/>
    <lineage>
        <taxon>Bacteria</taxon>
        <taxon>Pseudomonadati</taxon>
        <taxon>Pseudomonadota</taxon>
        <taxon>Alphaproteobacteria</taxon>
        <taxon>Hyphomicrobiales</taxon>
        <taxon>Methylobacteriaceae</taxon>
        <taxon>Microvirga</taxon>
    </lineage>
</organism>
<evidence type="ECO:0000313" key="6">
    <source>
        <dbReference type="EMBL" id="SCY43671.1"/>
    </source>
</evidence>
<dbReference type="AlphaFoldDB" id="A0A1G5FX09"/>
<evidence type="ECO:0000259" key="5">
    <source>
        <dbReference type="Pfam" id="PF08548"/>
    </source>
</evidence>
<dbReference type="PROSITE" id="PS00330">
    <property type="entry name" value="HEMOLYSIN_CALCIUM"/>
    <property type="match status" value="2"/>
</dbReference>
<sequence>MSVLAGDRIHLNTTTTLSQRLVSIAALDDGTFVAVWQHDKVMPGGIEIRGQIFNADGSTKGAEFVVNSTPSTANASKTSPVVTALAGGRFVVAWTDDPDVEGQGTDITARVFSANGPVGNDFRVNATTADWQFDASIAALSNGGFVVSYTTVEADGSTNIMCQAYGADLNRIGGEILANATTANDQRGSTVSTWGNGYAVFYTDYSNSVDDPVAFTLRARILSPNGNEEIPEFLVSTGPGRKGDASAATLKDGNHVVTWTTDEGDGTGLAVKAQIFAANGDRIGTEFVVNAVTSQNEMLSTTTALSDGGFAITYLHVTEASGTSPGRTEIYVAVFDANGTRRSSSDLLVGSIDMAYHEKPDITALANGHLLIAWENPLTIDGDPDGGVYAQIVDTGNSTANTAPTVAVDPAKVLTPAIDNGPLVNPFGGLTFADAENDVLTITISFDASHGSLVVPAGHQTPGFEEKNGKKIYTFTGKADALASLMDVVQFDSVDRPLSQAGSHHVTTFAIGVTDADHAIPSETFVQVDTIVANRAPTNIMLSGTSVAEVVSGEVGILSAADQFGAQFTYELIDNAGGRFSLVSVADDTGRMITKLVTADSLLLDYEQARFHTIVVKATDKEGTSLTKAFTIEVGDVFAENIFGSAGSDIFMGGAGRDTIRGNDGNDKLYGGLGNDQLAGGRGKDIFVFDTKPNSRTNKDKILDWKAKDDTIYLENMIFKKLKKAGKLKKDFFVLDAKAKDGNDYIGYNKKTGDLWYDANGSKAGGQVVFANIGKNKKIAYNDFFVV</sequence>
<dbReference type="GO" id="GO:0005615">
    <property type="term" value="C:extracellular space"/>
    <property type="evidence" value="ECO:0007669"/>
    <property type="project" value="InterPro"/>
</dbReference>
<dbReference type="InterPro" id="IPR018511">
    <property type="entry name" value="Hemolysin-typ_Ca-bd_CS"/>
</dbReference>
<proteinExistence type="predicted"/>
<keyword evidence="7" id="KW-1185">Reference proteome</keyword>
<dbReference type="GO" id="GO:0005509">
    <property type="term" value="F:calcium ion binding"/>
    <property type="evidence" value="ECO:0007669"/>
    <property type="project" value="InterPro"/>
</dbReference>
<dbReference type="GO" id="GO:0016020">
    <property type="term" value="C:membrane"/>
    <property type="evidence" value="ECO:0007669"/>
    <property type="project" value="InterPro"/>
</dbReference>
<dbReference type="EMBL" id="FMVJ01000004">
    <property type="protein sequence ID" value="SCY43671.1"/>
    <property type="molecule type" value="Genomic_DNA"/>
</dbReference>
<dbReference type="PRINTS" id="PR00313">
    <property type="entry name" value="CABNDNGRPT"/>
</dbReference>
<dbReference type="Pfam" id="PF00353">
    <property type="entry name" value="HemolysinCabind"/>
    <property type="match status" value="1"/>
</dbReference>
<protein>
    <recommendedName>
        <fullName evidence="5">Peptidase M10 serralysin C-terminal domain-containing protein</fullName>
    </recommendedName>
</protein>
<evidence type="ECO:0000313" key="7">
    <source>
        <dbReference type="Proteomes" id="UP000199569"/>
    </source>
</evidence>
<dbReference type="InterPro" id="IPR015919">
    <property type="entry name" value="Cadherin-like_sf"/>
</dbReference>
<gene>
    <name evidence="6" type="ORF">SAMN02927923_01292</name>
</gene>
<dbReference type="Proteomes" id="UP000199569">
    <property type="component" value="Unassembled WGS sequence"/>
</dbReference>
<name>A0A1G5FX09_9HYPH</name>
<dbReference type="CDD" id="cd11304">
    <property type="entry name" value="Cadherin_repeat"/>
    <property type="match status" value="1"/>
</dbReference>
<comment type="cofactor">
    <cofactor evidence="1">
        <name>Ca(2+)</name>
        <dbReference type="ChEBI" id="CHEBI:29108"/>
    </cofactor>
</comment>
<evidence type="ECO:0000256" key="1">
    <source>
        <dbReference type="ARBA" id="ARBA00001913"/>
    </source>
</evidence>
<accession>A0A1G5FX09</accession>
<evidence type="ECO:0000256" key="2">
    <source>
        <dbReference type="ARBA" id="ARBA00004613"/>
    </source>
</evidence>
<comment type="subcellular location">
    <subcellularLocation>
        <location evidence="2">Secreted</location>
    </subcellularLocation>
</comment>
<dbReference type="STRING" id="549386.SAMN02927923_01292"/>
<evidence type="ECO:0000256" key="3">
    <source>
        <dbReference type="ARBA" id="ARBA00022525"/>
    </source>
</evidence>
<dbReference type="Gene3D" id="2.150.10.10">
    <property type="entry name" value="Serralysin-like metalloprotease, C-terminal"/>
    <property type="match status" value="1"/>
</dbReference>
<reference evidence="7" key="1">
    <citation type="submission" date="2016-10" db="EMBL/GenBank/DDBJ databases">
        <authorList>
            <person name="Varghese N."/>
            <person name="Submissions S."/>
        </authorList>
    </citation>
    <scope>NUCLEOTIDE SEQUENCE [LARGE SCALE GENOMIC DNA]</scope>
    <source>
        <strain evidence="7">CGMCC 1.7666</strain>
    </source>
</reference>
<keyword evidence="3" id="KW-0964">Secreted</keyword>
<keyword evidence="4" id="KW-0677">Repeat</keyword>
<feature type="domain" description="Peptidase M10 serralysin C-terminal" evidence="5">
    <location>
        <begin position="636"/>
        <end position="784"/>
    </location>
</feature>
<dbReference type="RefSeq" id="WP_091132176.1">
    <property type="nucleotide sequence ID" value="NZ_FMVJ01000004.1"/>
</dbReference>
<dbReference type="SUPFAM" id="SSF49313">
    <property type="entry name" value="Cadherin-like"/>
    <property type="match status" value="1"/>
</dbReference>
<dbReference type="InterPro" id="IPR013858">
    <property type="entry name" value="Peptidase_M10B_C"/>
</dbReference>